<evidence type="ECO:0000313" key="1">
    <source>
        <dbReference type="EMBL" id="RII34271.1"/>
    </source>
</evidence>
<dbReference type="Proteomes" id="UP000265930">
    <property type="component" value="Unassembled WGS sequence"/>
</dbReference>
<dbReference type="EMBL" id="QXDJ01000003">
    <property type="protein sequence ID" value="RII34271.1"/>
    <property type="molecule type" value="Genomic_DNA"/>
</dbReference>
<organism evidence="1 2">
    <name type="scientific">Clostridium chromiireducens</name>
    <dbReference type="NCBI Taxonomy" id="225345"/>
    <lineage>
        <taxon>Bacteria</taxon>
        <taxon>Bacillati</taxon>
        <taxon>Bacillota</taxon>
        <taxon>Clostridia</taxon>
        <taxon>Eubacteriales</taxon>
        <taxon>Clostridiaceae</taxon>
        <taxon>Clostridium</taxon>
    </lineage>
</organism>
<proteinExistence type="predicted"/>
<sequence>MTNDINIVFFDLFFTLVTPKYSDLRNENDILGITKEEWERYAENEELYLKRATNKNISPKQIIEDIINKMKIDINI</sequence>
<gene>
    <name evidence="1" type="ORF">D2A34_14060</name>
</gene>
<protein>
    <submittedName>
        <fullName evidence="1">Uncharacterized protein</fullName>
    </submittedName>
</protein>
<dbReference type="AlphaFoldDB" id="A0A399IMW8"/>
<name>A0A399IMW8_9CLOT</name>
<accession>A0A399IMW8</accession>
<evidence type="ECO:0000313" key="2">
    <source>
        <dbReference type="Proteomes" id="UP000265930"/>
    </source>
</evidence>
<reference evidence="1 2" key="1">
    <citation type="submission" date="2018-08" db="EMBL/GenBank/DDBJ databases">
        <title>Genome of Clostridium chromiireducens C1, DSM12136.</title>
        <authorList>
            <person name="Xing M."/>
            <person name="Wei Y."/>
            <person name="Ang E.L."/>
            <person name="Zhao H."/>
            <person name="Zhang Y."/>
        </authorList>
    </citation>
    <scope>NUCLEOTIDE SEQUENCE [LARGE SCALE GENOMIC DNA]</scope>
    <source>
        <strain evidence="1 2">C1</strain>
    </source>
</reference>
<comment type="caution">
    <text evidence="1">The sequence shown here is derived from an EMBL/GenBank/DDBJ whole genome shotgun (WGS) entry which is preliminary data.</text>
</comment>